<dbReference type="EMBL" id="FZOF01000003">
    <property type="protein sequence ID" value="SNS08304.1"/>
    <property type="molecule type" value="Genomic_DNA"/>
</dbReference>
<keyword evidence="4" id="KW-1185">Reference proteome</keyword>
<dbReference type="Pfam" id="PF17765">
    <property type="entry name" value="MLTR_LBD"/>
    <property type="match status" value="1"/>
</dbReference>
<organism evidence="3 4">
    <name type="scientific">Actinacidiphila glaucinigra</name>
    <dbReference type="NCBI Taxonomy" id="235986"/>
    <lineage>
        <taxon>Bacteria</taxon>
        <taxon>Bacillati</taxon>
        <taxon>Actinomycetota</taxon>
        <taxon>Actinomycetes</taxon>
        <taxon>Kitasatosporales</taxon>
        <taxon>Streptomycetaceae</taxon>
        <taxon>Actinacidiphila</taxon>
    </lineage>
</organism>
<evidence type="ECO:0000313" key="3">
    <source>
        <dbReference type="EMBL" id="SNS08304.1"/>
    </source>
</evidence>
<dbReference type="CDD" id="cd00093">
    <property type="entry name" value="HTH_XRE"/>
    <property type="match status" value="1"/>
</dbReference>
<dbReference type="RefSeq" id="WP_089222735.1">
    <property type="nucleotide sequence ID" value="NZ_FZOF01000003.1"/>
</dbReference>
<evidence type="ECO:0000259" key="2">
    <source>
        <dbReference type="PROSITE" id="PS50943"/>
    </source>
</evidence>
<gene>
    <name evidence="3" type="ORF">SAMN05216252_10315</name>
</gene>
<feature type="compositionally biased region" description="Basic and acidic residues" evidence="1">
    <location>
        <begin position="293"/>
        <end position="307"/>
    </location>
</feature>
<dbReference type="Gene3D" id="1.10.260.40">
    <property type="entry name" value="lambda repressor-like DNA-binding domains"/>
    <property type="match status" value="1"/>
</dbReference>
<dbReference type="SUPFAM" id="SSF47413">
    <property type="entry name" value="lambda repressor-like DNA-binding domains"/>
    <property type="match status" value="1"/>
</dbReference>
<evidence type="ECO:0000313" key="4">
    <source>
        <dbReference type="Proteomes" id="UP000198280"/>
    </source>
</evidence>
<protein>
    <submittedName>
        <fullName evidence="3">Transcriptional regulator, contains XRE-family HTH domain</fullName>
    </submittedName>
</protein>
<dbReference type="InterPro" id="IPR001387">
    <property type="entry name" value="Cro/C1-type_HTH"/>
</dbReference>
<feature type="domain" description="HTH cro/C1-type" evidence="2">
    <location>
        <begin position="43"/>
        <end position="90"/>
    </location>
</feature>
<dbReference type="Proteomes" id="UP000198280">
    <property type="component" value="Unassembled WGS sequence"/>
</dbReference>
<dbReference type="Pfam" id="PF13560">
    <property type="entry name" value="HTH_31"/>
    <property type="match status" value="1"/>
</dbReference>
<dbReference type="PANTHER" id="PTHR35010:SF2">
    <property type="entry name" value="BLL4672 PROTEIN"/>
    <property type="match status" value="1"/>
</dbReference>
<dbReference type="SMART" id="SM00530">
    <property type="entry name" value="HTH_XRE"/>
    <property type="match status" value="1"/>
</dbReference>
<dbReference type="InterPro" id="IPR010982">
    <property type="entry name" value="Lambda_DNA-bd_dom_sf"/>
</dbReference>
<feature type="region of interest" description="Disordered" evidence="1">
    <location>
        <begin position="287"/>
        <end position="307"/>
    </location>
</feature>
<dbReference type="OrthoDB" id="3542608at2"/>
<reference evidence="3 4" key="1">
    <citation type="submission" date="2017-06" db="EMBL/GenBank/DDBJ databases">
        <authorList>
            <person name="Kim H.J."/>
            <person name="Triplett B.A."/>
        </authorList>
    </citation>
    <scope>NUCLEOTIDE SEQUENCE [LARGE SCALE GENOMIC DNA]</scope>
    <source>
        <strain evidence="3 4">CGMCC 4.1858</strain>
    </source>
</reference>
<dbReference type="GO" id="GO:0003677">
    <property type="term" value="F:DNA binding"/>
    <property type="evidence" value="ECO:0007669"/>
    <property type="project" value="InterPro"/>
</dbReference>
<dbReference type="PANTHER" id="PTHR35010">
    <property type="entry name" value="BLL4672 PROTEIN-RELATED"/>
    <property type="match status" value="1"/>
</dbReference>
<dbReference type="Gene3D" id="3.30.450.180">
    <property type="match status" value="1"/>
</dbReference>
<sequence length="307" mass="33733">MPSADRPHRPDKALGDFLRAQRGAVDVGRLGLPDDGRHRRVPGLRREELAERAHVSVDYVVRLEQGRTRRVSQAVLESLADALELAPDERAYLFAIADVTQPKASRPAPAQRVLPQIQQLLDGMRDVPAMVLGRRQDVLAWNAPAAALLTDFAALPPEHRNVIRLTFLDPAYRALYGEEWAGIARECVASLRMEAGRYPEDPALAALVGELSVKDADFRSWWGSHRVRGARPRSKTYQHPLVGPLTLDVQQLTVEGQTGQSLITYTARPGTPSAEALRFLLQWSASGAPEGDAAGRRAAGEAERRDG</sequence>
<dbReference type="InterPro" id="IPR041413">
    <property type="entry name" value="MLTR_LBD"/>
</dbReference>
<dbReference type="PROSITE" id="PS50943">
    <property type="entry name" value="HTH_CROC1"/>
    <property type="match status" value="1"/>
</dbReference>
<accession>A0A239BMN5</accession>
<evidence type="ECO:0000256" key="1">
    <source>
        <dbReference type="SAM" id="MobiDB-lite"/>
    </source>
</evidence>
<dbReference type="AlphaFoldDB" id="A0A239BMN5"/>
<proteinExistence type="predicted"/>
<name>A0A239BMN5_9ACTN</name>